<comment type="caution">
    <text evidence="2">The sequence shown here is derived from an EMBL/GenBank/DDBJ whole genome shotgun (WGS) entry which is preliminary data.</text>
</comment>
<dbReference type="CDD" id="cd00978">
    <property type="entry name" value="chitosanase_GH46"/>
    <property type="match status" value="1"/>
</dbReference>
<sequence length="939" mass="107391">MLSRILIRSSSHSYGTILRFGRLSSSTISASLTNDSITNKTDEESSDNEYKKNSIKESVPISGSSSRSEYLRKADYRRYYNYAPTLFQWSQQIVSGEMTLETLTSSPKYQEVSKAICDTTRHSDKNILNLLKSLVIMRIDPESRLVQFLENELLFKIEHFDIKMLINAYQVYQLPAVATSSPLRGQIVDSLNRNINDRLDSVNASFFEIIQLIKQSRNFTPEILIKIEDQATQFLDSTEDISLDHLCYLIVLLSRHNRRSKLLIRAAVSKLIKFRSEDIYSMPPHLVHMISSLNRLNFPEINLLEKCSDILMNLDFLEKINDSARRDFIVAISQFNFFYTKLVDYYLNKLIEKPEIFKRQDLITLTITIARLNYNTDEIQEILLSKVIPQLPNLTEFISKMQYFNFVYSLVLLRIAPIDYLRQICNKEFLASLEADEAESYLLKLRGRAAKINEFQKELNQEYEVEVEEKENTAEVNVSETEDIYNVINLRRKFLVMSGLLLREESGKALKDVFEDESKLNQFEQFVHSLEFEPVKRSKDMQSFRDNIFRSLDSFAPIGKFTSIDKKLPYGFSIDAELLVDSSGQPKPLNTSENTTGYHKIAVMCIGFNDTILDSSSQLIGPKYAEIRILRSLGYVVLPVHQNVIPAGTTSLNRVKFLQDLISSNLRELANKSEILLIDSPLSTMKVIFLLLALLGAVYAEMTSSQKHRCEQYTSIFENDTTKLQYDYVENIHDGRGYTSGRAGFTTGTGDAYEVVKKYTAHKPNNPLAKFLGELKKLAHSESGSVAHLNGYVHAWKEAAKDSEFRKIQDQVSDEMYYHPAMVEAKKVGVTTPLGMCAFYDTIIQHGGGDDADSLGAIIKKTKSDMGGKDAHGNEHNWIIKFLANRKHDLQHPHNKETQEEWAGSVDRVDAMSALIKHNNWNMNPPMHIKTVNHDKTIH</sequence>
<dbReference type="Proteomes" id="UP001142055">
    <property type="component" value="Chromosome 2"/>
</dbReference>
<dbReference type="Gene3D" id="3.30.386.10">
    <property type="entry name" value="Chitosanase, subunit A, domain 2"/>
    <property type="match status" value="1"/>
</dbReference>
<organism evidence="2 3">
    <name type="scientific">Blomia tropicalis</name>
    <name type="common">Mite</name>
    <dbReference type="NCBI Taxonomy" id="40697"/>
    <lineage>
        <taxon>Eukaryota</taxon>
        <taxon>Metazoa</taxon>
        <taxon>Ecdysozoa</taxon>
        <taxon>Arthropoda</taxon>
        <taxon>Chelicerata</taxon>
        <taxon>Arachnida</taxon>
        <taxon>Acari</taxon>
        <taxon>Acariformes</taxon>
        <taxon>Sarcoptiformes</taxon>
        <taxon>Astigmata</taxon>
        <taxon>Glycyphagoidea</taxon>
        <taxon>Echimyopodidae</taxon>
        <taxon>Blomia</taxon>
    </lineage>
</organism>
<keyword evidence="3" id="KW-1185">Reference proteome</keyword>
<dbReference type="Gene3D" id="1.20.141.10">
    <property type="entry name" value="Chitosanase, subunit A, domain 1"/>
    <property type="match status" value="1"/>
</dbReference>
<dbReference type="GO" id="GO:0016977">
    <property type="term" value="F:chitosanase activity"/>
    <property type="evidence" value="ECO:0007669"/>
    <property type="project" value="InterPro"/>
</dbReference>
<proteinExistence type="predicted"/>
<reference evidence="2" key="1">
    <citation type="submission" date="2022-12" db="EMBL/GenBank/DDBJ databases">
        <title>Genome assemblies of Blomia tropicalis.</title>
        <authorList>
            <person name="Cui Y."/>
        </authorList>
    </citation>
    <scope>NUCLEOTIDE SEQUENCE</scope>
    <source>
        <tissue evidence="2">Adult mites</tissue>
    </source>
</reference>
<accession>A0A9Q0RN57</accession>
<gene>
    <name evidence="2" type="ORF">RDWZM_005063</name>
</gene>
<name>A0A9Q0RN57_BLOTA</name>
<protein>
    <submittedName>
        <fullName evidence="2">Uncharacterized protein</fullName>
    </submittedName>
</protein>
<evidence type="ECO:0000313" key="2">
    <source>
        <dbReference type="EMBL" id="KAJ6219251.1"/>
    </source>
</evidence>
<dbReference type="SUPFAM" id="SSF53955">
    <property type="entry name" value="Lysozyme-like"/>
    <property type="match status" value="1"/>
</dbReference>
<dbReference type="InterPro" id="IPR000400">
    <property type="entry name" value="Glyco_hydro_46"/>
</dbReference>
<dbReference type="GO" id="GO:0005975">
    <property type="term" value="P:carbohydrate metabolic process"/>
    <property type="evidence" value="ECO:0007669"/>
    <property type="project" value="InterPro"/>
</dbReference>
<evidence type="ECO:0000313" key="3">
    <source>
        <dbReference type="Proteomes" id="UP001142055"/>
    </source>
</evidence>
<dbReference type="AlphaFoldDB" id="A0A9Q0RN57"/>
<dbReference type="Pfam" id="PF01374">
    <property type="entry name" value="Glyco_hydro_46"/>
    <property type="match status" value="1"/>
</dbReference>
<dbReference type="PROSITE" id="PS60000">
    <property type="entry name" value="CHITOSANASE_46_80"/>
    <property type="match status" value="1"/>
</dbReference>
<dbReference type="GO" id="GO:0005576">
    <property type="term" value="C:extracellular region"/>
    <property type="evidence" value="ECO:0007669"/>
    <property type="project" value="InterPro"/>
</dbReference>
<dbReference type="EMBL" id="JAPWDV010000002">
    <property type="protein sequence ID" value="KAJ6219251.1"/>
    <property type="molecule type" value="Genomic_DNA"/>
</dbReference>
<dbReference type="InterPro" id="IPR023099">
    <property type="entry name" value="Glyco_hydro_46_N"/>
</dbReference>
<dbReference type="InterPro" id="IPR023346">
    <property type="entry name" value="Lysozyme-like_dom_sf"/>
</dbReference>
<feature type="compositionally biased region" description="Basic and acidic residues" evidence="1">
    <location>
        <begin position="40"/>
        <end position="55"/>
    </location>
</feature>
<feature type="region of interest" description="Disordered" evidence="1">
    <location>
        <begin position="37"/>
        <end position="63"/>
    </location>
</feature>
<evidence type="ECO:0000256" key="1">
    <source>
        <dbReference type="SAM" id="MobiDB-lite"/>
    </source>
</evidence>